<name>A0ABQ1R2T9_9FLAO</name>
<accession>A0ABQ1R2T9</accession>
<sequence>MKKVLILNALIWAAVILLASSLVGDHPQYQILIGVLAVGFTLQNGFTYAFLKDKN</sequence>
<proteinExistence type="predicted"/>
<keyword evidence="3" id="KW-1185">Reference proteome</keyword>
<keyword evidence="1" id="KW-0472">Membrane</keyword>
<feature type="transmembrane region" description="Helical" evidence="1">
    <location>
        <begin position="29"/>
        <end position="51"/>
    </location>
</feature>
<reference evidence="3" key="1">
    <citation type="journal article" date="2019" name="Int. J. Syst. Evol. Microbiol.">
        <title>The Global Catalogue of Microorganisms (GCM) 10K type strain sequencing project: providing services to taxonomists for standard genome sequencing and annotation.</title>
        <authorList>
            <consortium name="The Broad Institute Genomics Platform"/>
            <consortium name="The Broad Institute Genome Sequencing Center for Infectious Disease"/>
            <person name="Wu L."/>
            <person name="Ma J."/>
        </authorList>
    </citation>
    <scope>NUCLEOTIDE SEQUENCE [LARGE SCALE GENOMIC DNA]</scope>
    <source>
        <strain evidence="3">CGMCC 1.12606</strain>
    </source>
</reference>
<comment type="caution">
    <text evidence="2">The sequence shown here is derived from an EMBL/GenBank/DDBJ whole genome shotgun (WGS) entry which is preliminary data.</text>
</comment>
<dbReference type="Proteomes" id="UP000625780">
    <property type="component" value="Unassembled WGS sequence"/>
</dbReference>
<keyword evidence="1" id="KW-1133">Transmembrane helix</keyword>
<protein>
    <submittedName>
        <fullName evidence="2">Uncharacterized protein</fullName>
    </submittedName>
</protein>
<evidence type="ECO:0000313" key="2">
    <source>
        <dbReference type="EMBL" id="GGD54131.1"/>
    </source>
</evidence>
<keyword evidence="1" id="KW-0812">Transmembrane</keyword>
<gene>
    <name evidence="2" type="ORF">GCM10011361_21020</name>
</gene>
<dbReference type="EMBL" id="BMFH01000001">
    <property type="protein sequence ID" value="GGD54131.1"/>
    <property type="molecule type" value="Genomic_DNA"/>
</dbReference>
<dbReference type="RefSeq" id="WP_188370629.1">
    <property type="nucleotide sequence ID" value="NZ_BMFH01000001.1"/>
</dbReference>
<evidence type="ECO:0000256" key="1">
    <source>
        <dbReference type="SAM" id="Phobius"/>
    </source>
</evidence>
<evidence type="ECO:0000313" key="3">
    <source>
        <dbReference type="Proteomes" id="UP000625780"/>
    </source>
</evidence>
<organism evidence="2 3">
    <name type="scientific">Muriicola marianensis</name>
    <dbReference type="NCBI Taxonomy" id="1324801"/>
    <lineage>
        <taxon>Bacteria</taxon>
        <taxon>Pseudomonadati</taxon>
        <taxon>Bacteroidota</taxon>
        <taxon>Flavobacteriia</taxon>
        <taxon>Flavobacteriales</taxon>
        <taxon>Flavobacteriaceae</taxon>
        <taxon>Muriicola</taxon>
    </lineage>
</organism>